<name>A0ABZ2FA70_METCP</name>
<proteinExistence type="predicted"/>
<reference evidence="2 3" key="1">
    <citation type="submission" date="2022-09" db="EMBL/GenBank/DDBJ databases">
        <authorList>
            <person name="Giprobiosintez L."/>
        </authorList>
    </citation>
    <scope>NUCLEOTIDE SEQUENCE [LARGE SCALE GENOMIC DNA]</scope>
    <source>
        <strain evidence="3">VKPM-B-12549 (GBS-15)</strain>
    </source>
</reference>
<dbReference type="RefSeq" id="WP_198323186.1">
    <property type="nucleotide sequence ID" value="NZ_CP104311.1"/>
</dbReference>
<organism evidence="2 3">
    <name type="scientific">Methylococcus capsulatus</name>
    <dbReference type="NCBI Taxonomy" id="414"/>
    <lineage>
        <taxon>Bacteria</taxon>
        <taxon>Pseudomonadati</taxon>
        <taxon>Pseudomonadota</taxon>
        <taxon>Gammaproteobacteria</taxon>
        <taxon>Methylococcales</taxon>
        <taxon>Methylococcaceae</taxon>
        <taxon>Methylococcus</taxon>
    </lineage>
</organism>
<evidence type="ECO:0000256" key="1">
    <source>
        <dbReference type="SAM" id="MobiDB-lite"/>
    </source>
</evidence>
<dbReference type="EMBL" id="CP104311">
    <property type="protein sequence ID" value="WWF03265.1"/>
    <property type="molecule type" value="Genomic_DNA"/>
</dbReference>
<sequence length="189" mass="19614">MTIFHALPSGPIRKGLGSTLVLLLSAAALLTGCGDESNSGTAVNEPVQKYEKDTTLAGTVTGQNGAITNGKILATDEKGNVISISTLENTSRYSIVIPAGTLLPILLQVHPDAGVENGKPLTLAIADASMTNYNINPLTTAIAEKAKSLGGYTRKNLMAAAVLSTSMPDEDKTSSGFRGDPTKNYGGWH</sequence>
<keyword evidence="3" id="KW-1185">Reference proteome</keyword>
<evidence type="ECO:0000313" key="3">
    <source>
        <dbReference type="Proteomes" id="UP001359308"/>
    </source>
</evidence>
<feature type="region of interest" description="Disordered" evidence="1">
    <location>
        <begin position="165"/>
        <end position="189"/>
    </location>
</feature>
<accession>A0ABZ2FA70</accession>
<protein>
    <recommendedName>
        <fullName evidence="4">Lipoprotein</fullName>
    </recommendedName>
</protein>
<dbReference type="Proteomes" id="UP001359308">
    <property type="component" value="Chromosome"/>
</dbReference>
<evidence type="ECO:0008006" key="4">
    <source>
        <dbReference type="Google" id="ProtNLM"/>
    </source>
</evidence>
<gene>
    <name evidence="2" type="ORF">N4J17_06510</name>
</gene>
<evidence type="ECO:0000313" key="2">
    <source>
        <dbReference type="EMBL" id="WWF03265.1"/>
    </source>
</evidence>